<sequence length="63" mass="6392">MAAAGVSASYALGRKRLMWNFLAPYLTALAIVAAEVVFVLSFALGFPAVILAALLAVAAPAVA</sequence>
<reference evidence="1" key="1">
    <citation type="submission" date="2024-07" db="EMBL/GenBank/DDBJ databases">
        <title>Metagenome and Metagenome-Assembled Genomes of Archaea from a hot spring from the geothermal field of Los Azufres, Mexico.</title>
        <authorList>
            <person name="Marin-Paredes R."/>
            <person name="Martinez-Romero E."/>
            <person name="Servin-Garciduenas L.E."/>
        </authorList>
    </citation>
    <scope>NUCLEOTIDE SEQUENCE</scope>
</reference>
<organism evidence="1 2">
    <name type="scientific">Thermoproteus sp. AZ2</name>
    <dbReference type="NCBI Taxonomy" id="1609232"/>
    <lineage>
        <taxon>Archaea</taxon>
        <taxon>Thermoproteota</taxon>
        <taxon>Thermoprotei</taxon>
        <taxon>Thermoproteales</taxon>
        <taxon>Thermoproteaceae</taxon>
        <taxon>Thermoproteus</taxon>
    </lineage>
</organism>
<evidence type="ECO:0000313" key="1">
    <source>
        <dbReference type="EMBL" id="MFB6491284.1"/>
    </source>
</evidence>
<evidence type="ECO:0000313" key="2">
    <source>
        <dbReference type="Proteomes" id="UP000033636"/>
    </source>
</evidence>
<name>A0ACC6V3F8_9CREN</name>
<accession>A0ACC6V3F8</accession>
<dbReference type="Proteomes" id="UP000033636">
    <property type="component" value="Unassembled WGS sequence"/>
</dbReference>
<gene>
    <name evidence="1" type="ORF">TU35_008655</name>
</gene>
<protein>
    <submittedName>
        <fullName evidence="1">Uncharacterized protein</fullName>
    </submittedName>
</protein>
<proteinExistence type="predicted"/>
<comment type="caution">
    <text evidence="1">The sequence shown here is derived from an EMBL/GenBank/DDBJ whole genome shotgun (WGS) entry which is preliminary data.</text>
</comment>
<dbReference type="EMBL" id="JZWT02000027">
    <property type="protein sequence ID" value="MFB6491284.1"/>
    <property type="molecule type" value="Genomic_DNA"/>
</dbReference>